<dbReference type="EMBL" id="CAJNOQ010022797">
    <property type="protein sequence ID" value="CAF1505998.1"/>
    <property type="molecule type" value="Genomic_DNA"/>
</dbReference>
<evidence type="ECO:0000313" key="2">
    <source>
        <dbReference type="EMBL" id="CAF1505998.1"/>
    </source>
</evidence>
<evidence type="ECO:0000313" key="4">
    <source>
        <dbReference type="Proteomes" id="UP000663829"/>
    </source>
</evidence>
<evidence type="ECO:0000313" key="3">
    <source>
        <dbReference type="EMBL" id="CAF4367275.1"/>
    </source>
</evidence>
<dbReference type="SUPFAM" id="SSF52949">
    <property type="entry name" value="Macro domain-like"/>
    <property type="match status" value="1"/>
</dbReference>
<dbReference type="AlphaFoldDB" id="A0A815TPZ4"/>
<sequence>MRGGGGLDGAIHAKAGKNLLLELEEKVPHRAQTGEVIVTKGYKTDFDYILHVAGPLWGGGYHDEESKLRASYVNAIKEADKLNIETLAFASISTGIYGYPLDQATPVALETCAYELKTTTTLKNIVFAMFQENEFKTFTKAYETIFVQKSEL</sequence>
<dbReference type="Gene3D" id="3.40.220.10">
    <property type="entry name" value="Leucine Aminopeptidase, subunit E, domain 1"/>
    <property type="match status" value="1"/>
</dbReference>
<dbReference type="InterPro" id="IPR043472">
    <property type="entry name" value="Macro_dom-like"/>
</dbReference>
<reference evidence="2" key="1">
    <citation type="submission" date="2021-02" db="EMBL/GenBank/DDBJ databases">
        <authorList>
            <person name="Nowell W R."/>
        </authorList>
    </citation>
    <scope>NUCLEOTIDE SEQUENCE</scope>
</reference>
<comment type="caution">
    <text evidence="2">The sequence shown here is derived from an EMBL/GenBank/DDBJ whole genome shotgun (WGS) entry which is preliminary data.</text>
</comment>
<gene>
    <name evidence="2" type="ORF">GPM918_LOCUS36896</name>
    <name evidence="3" type="ORF">SRO942_LOCUS37651</name>
</gene>
<dbReference type="PANTHER" id="PTHR11106:SF27">
    <property type="entry name" value="MACRO DOMAIN-CONTAINING PROTEIN"/>
    <property type="match status" value="1"/>
</dbReference>
<dbReference type="PANTHER" id="PTHR11106">
    <property type="entry name" value="GANGLIOSIDE INDUCED DIFFERENTIATION ASSOCIATED PROTEIN 2-RELATED"/>
    <property type="match status" value="1"/>
</dbReference>
<dbReference type="Proteomes" id="UP000681722">
    <property type="component" value="Unassembled WGS sequence"/>
</dbReference>
<name>A0A815TPZ4_9BILA</name>
<evidence type="ECO:0000259" key="1">
    <source>
        <dbReference type="PROSITE" id="PS51154"/>
    </source>
</evidence>
<dbReference type="EMBL" id="CAJOBC010088330">
    <property type="protein sequence ID" value="CAF4367275.1"/>
    <property type="molecule type" value="Genomic_DNA"/>
</dbReference>
<accession>A0A815TPZ4</accession>
<protein>
    <recommendedName>
        <fullName evidence="1">Macro domain-containing protein</fullName>
    </recommendedName>
</protein>
<dbReference type="OrthoDB" id="6077599at2759"/>
<feature type="domain" description="Macro" evidence="1">
    <location>
        <begin position="1"/>
        <end position="146"/>
    </location>
</feature>
<proteinExistence type="predicted"/>
<keyword evidence="4" id="KW-1185">Reference proteome</keyword>
<dbReference type="SMART" id="SM00506">
    <property type="entry name" value="A1pp"/>
    <property type="match status" value="1"/>
</dbReference>
<organism evidence="2 4">
    <name type="scientific">Didymodactylos carnosus</name>
    <dbReference type="NCBI Taxonomy" id="1234261"/>
    <lineage>
        <taxon>Eukaryota</taxon>
        <taxon>Metazoa</taxon>
        <taxon>Spiralia</taxon>
        <taxon>Gnathifera</taxon>
        <taxon>Rotifera</taxon>
        <taxon>Eurotatoria</taxon>
        <taxon>Bdelloidea</taxon>
        <taxon>Philodinida</taxon>
        <taxon>Philodinidae</taxon>
        <taxon>Didymodactylos</taxon>
    </lineage>
</organism>
<dbReference type="PROSITE" id="PS51154">
    <property type="entry name" value="MACRO"/>
    <property type="match status" value="1"/>
</dbReference>
<dbReference type="InterPro" id="IPR002589">
    <property type="entry name" value="Macro_dom"/>
</dbReference>
<dbReference type="Pfam" id="PF01661">
    <property type="entry name" value="Macro"/>
    <property type="match status" value="1"/>
</dbReference>
<dbReference type="Proteomes" id="UP000663829">
    <property type="component" value="Unassembled WGS sequence"/>
</dbReference>